<dbReference type="Pfam" id="PF01232">
    <property type="entry name" value="Mannitol_dh"/>
    <property type="match status" value="1"/>
</dbReference>
<dbReference type="SUPFAM" id="SSF48179">
    <property type="entry name" value="6-phosphogluconate dehydrogenase C-terminal domain-like"/>
    <property type="match status" value="1"/>
</dbReference>
<evidence type="ECO:0000259" key="4">
    <source>
        <dbReference type="Pfam" id="PF08125"/>
    </source>
</evidence>
<dbReference type="PANTHER" id="PTHR30524:SF0">
    <property type="entry name" value="ALTRONATE OXIDOREDUCTASE-RELATED"/>
    <property type="match status" value="1"/>
</dbReference>
<dbReference type="InterPro" id="IPR008927">
    <property type="entry name" value="6-PGluconate_DH-like_C_sf"/>
</dbReference>
<proteinExistence type="predicted"/>
<dbReference type="SUPFAM" id="SSF51735">
    <property type="entry name" value="NAD(P)-binding Rossmann-fold domains"/>
    <property type="match status" value="1"/>
</dbReference>
<dbReference type="InterPro" id="IPR013118">
    <property type="entry name" value="Mannitol_DH_C"/>
</dbReference>
<feature type="domain" description="Mannitol dehydrogenase N-terminal" evidence="3">
    <location>
        <begin position="17"/>
        <end position="255"/>
    </location>
</feature>
<keyword evidence="6" id="KW-1185">Reference proteome</keyword>
<gene>
    <name evidence="5" type="ORF">RT723_15665</name>
</gene>
<name>A0ABU3R3Z4_9GAMM</name>
<evidence type="ECO:0000256" key="1">
    <source>
        <dbReference type="ARBA" id="ARBA00023002"/>
    </source>
</evidence>
<keyword evidence="2" id="KW-0520">NAD</keyword>
<protein>
    <submittedName>
        <fullName evidence="5">Tagaturonate reductase</fullName>
    </submittedName>
</protein>
<sequence length="485" mass="55406">MKQLNRQNFPSNRYPTKIMQFGEGNFLRAFIDWQIDHLNKETDLNAGISIIRPIDYDALPLLNTQDGLYTTLVRGLNESGEAVEQVNVIECVNEEIPIYKEFDKYMALAECETLKVIFSNTTEAGIEFIATDKLSDAPAKAFPAKLTQWLYKRFVHFSGDNDAGLMIIPCELIDYNGDKLKEIVLKYAELWQLDTTFITWLNDANHFCSTLVDRIVTGFPRTEHDELQTKLGYLDNFMVTSEYFHFFVIQGPKQLEEVLCLKDMSLNILVVDDIYPYKQRKVAILNGAHTALVPLAYMAGIDAVGEAMDDTLFSKYVEQLMFNEIIPTLNLPKDELEQFASDVIKRFKNPYIHHLLISISLNSMTKFHTRILPQLLTYVENKQQVPTLMAHAIAGQILMYRGTRDGQTIELSDSEQWMTLFSDVWQQHEASKINTHQLVDVILGADWHWEQDLNKVAGLTEAVANSLDGFLEKGVRAVLTQSLEA</sequence>
<comment type="caution">
    <text evidence="5">The sequence shown here is derived from an EMBL/GenBank/DDBJ whole genome shotgun (WGS) entry which is preliminary data.</text>
</comment>
<dbReference type="Pfam" id="PF08125">
    <property type="entry name" value="Mannitol_dh_C"/>
    <property type="match status" value="1"/>
</dbReference>
<dbReference type="Gene3D" id="3.40.50.720">
    <property type="entry name" value="NAD(P)-binding Rossmann-like Domain"/>
    <property type="match status" value="1"/>
</dbReference>
<evidence type="ECO:0000313" key="6">
    <source>
        <dbReference type="Proteomes" id="UP001257914"/>
    </source>
</evidence>
<organism evidence="5 6">
    <name type="scientific">Psychrosphaera aquimarina</name>
    <dbReference type="NCBI Taxonomy" id="2044854"/>
    <lineage>
        <taxon>Bacteria</taxon>
        <taxon>Pseudomonadati</taxon>
        <taxon>Pseudomonadota</taxon>
        <taxon>Gammaproteobacteria</taxon>
        <taxon>Alteromonadales</taxon>
        <taxon>Pseudoalteromonadaceae</taxon>
        <taxon>Psychrosphaera</taxon>
    </lineage>
</organism>
<evidence type="ECO:0000256" key="2">
    <source>
        <dbReference type="ARBA" id="ARBA00023027"/>
    </source>
</evidence>
<evidence type="ECO:0000259" key="3">
    <source>
        <dbReference type="Pfam" id="PF01232"/>
    </source>
</evidence>
<dbReference type="InterPro" id="IPR036291">
    <property type="entry name" value="NAD(P)-bd_dom_sf"/>
</dbReference>
<dbReference type="EMBL" id="JAWCUA010000010">
    <property type="protein sequence ID" value="MDU0114400.1"/>
    <property type="molecule type" value="Genomic_DNA"/>
</dbReference>
<reference evidence="5 6" key="1">
    <citation type="submission" date="2023-10" db="EMBL/GenBank/DDBJ databases">
        <title>Psychrosphaera aquimaarina strain SW33 isolated from seawater.</title>
        <authorList>
            <person name="Bayburt H."/>
            <person name="Kim J.M."/>
            <person name="Choi B.J."/>
            <person name="Jeon C.O."/>
        </authorList>
    </citation>
    <scope>NUCLEOTIDE SEQUENCE [LARGE SCALE GENOMIC DNA]</scope>
    <source>
        <strain evidence="5 6">KCTC 52743</strain>
    </source>
</reference>
<dbReference type="PANTHER" id="PTHR30524">
    <property type="entry name" value="MANNITOL-1-PHOSPHATE 5-DEHYDROGENASE"/>
    <property type="match status" value="1"/>
</dbReference>
<dbReference type="InterPro" id="IPR013328">
    <property type="entry name" value="6PGD_dom2"/>
</dbReference>
<dbReference type="Gene3D" id="1.10.1040.10">
    <property type="entry name" value="N-(1-d-carboxylethyl)-l-norvaline Dehydrogenase, domain 2"/>
    <property type="match status" value="1"/>
</dbReference>
<evidence type="ECO:0000313" key="5">
    <source>
        <dbReference type="EMBL" id="MDU0114400.1"/>
    </source>
</evidence>
<dbReference type="InterPro" id="IPR013131">
    <property type="entry name" value="Mannitol_DH_N"/>
</dbReference>
<feature type="domain" description="Mannitol dehydrogenase C-terminal" evidence="4">
    <location>
        <begin position="273"/>
        <end position="468"/>
    </location>
</feature>
<keyword evidence="1" id="KW-0560">Oxidoreductase</keyword>
<accession>A0ABU3R3Z4</accession>
<dbReference type="NCBIfam" id="NF002969">
    <property type="entry name" value="PRK03643.1"/>
    <property type="match status" value="1"/>
</dbReference>
<dbReference type="RefSeq" id="WP_315948020.1">
    <property type="nucleotide sequence ID" value="NZ_JAWCUA010000010.1"/>
</dbReference>
<dbReference type="Proteomes" id="UP001257914">
    <property type="component" value="Unassembled WGS sequence"/>
</dbReference>